<evidence type="ECO:0000256" key="1">
    <source>
        <dbReference type="SAM" id="MobiDB-lite"/>
    </source>
</evidence>
<name>A0AB38E2Y5_XANCH</name>
<reference evidence="4 5" key="1">
    <citation type="submission" date="2017-10" db="EMBL/GenBank/DDBJ databases">
        <authorList>
            <person name="Regsiter A."/>
            <person name="William W."/>
        </authorList>
    </citation>
    <scope>NUCLEOTIDE SEQUENCE [LARGE SCALE GENOMIC DNA]</scope>
    <source>
        <strain evidence="2 5">CFBP6984</strain>
        <strain evidence="3 4">CFBP7430</strain>
    </source>
</reference>
<dbReference type="Proteomes" id="UP000234181">
    <property type="component" value="Unassembled WGS sequence"/>
</dbReference>
<protein>
    <recommendedName>
        <fullName evidence="6">Transposase</fullName>
    </recommendedName>
</protein>
<comment type="caution">
    <text evidence="3">The sequence shown here is derived from an EMBL/GenBank/DDBJ whole genome shotgun (WGS) entry which is preliminary data.</text>
</comment>
<feature type="compositionally biased region" description="Basic and acidic residues" evidence="1">
    <location>
        <begin position="7"/>
        <end position="22"/>
    </location>
</feature>
<evidence type="ECO:0008006" key="6">
    <source>
        <dbReference type="Google" id="ProtNLM"/>
    </source>
</evidence>
<evidence type="ECO:0000313" key="2">
    <source>
        <dbReference type="EMBL" id="SON85405.1"/>
    </source>
</evidence>
<dbReference type="EMBL" id="OCYT01000124">
    <property type="protein sequence ID" value="SON85405.1"/>
    <property type="molecule type" value="Genomic_DNA"/>
</dbReference>
<sequence>MLIPSQRDADDGSGGRRRVHALDIGRKTHGCNDGARVPSLRSGRGKVRLDWYGKTSNRA</sequence>
<evidence type="ECO:0000313" key="4">
    <source>
        <dbReference type="Proteomes" id="UP000234166"/>
    </source>
</evidence>
<gene>
    <name evidence="2" type="ORF">XAP6984_660002</name>
    <name evidence="3" type="ORF">XAP7430_630002</name>
</gene>
<keyword evidence="5" id="KW-1185">Reference proteome</keyword>
<evidence type="ECO:0000313" key="5">
    <source>
        <dbReference type="Proteomes" id="UP000234181"/>
    </source>
</evidence>
<organism evidence="3 4">
    <name type="scientific">Xanthomonas campestris pv. phaseoli</name>
    <dbReference type="NCBI Taxonomy" id="317013"/>
    <lineage>
        <taxon>Bacteria</taxon>
        <taxon>Pseudomonadati</taxon>
        <taxon>Pseudomonadota</taxon>
        <taxon>Gammaproteobacteria</taxon>
        <taxon>Lysobacterales</taxon>
        <taxon>Lysobacteraceae</taxon>
        <taxon>Xanthomonas</taxon>
    </lineage>
</organism>
<proteinExistence type="predicted"/>
<dbReference type="EMBL" id="OCYS01000120">
    <property type="protein sequence ID" value="SON91719.1"/>
    <property type="molecule type" value="Genomic_DNA"/>
</dbReference>
<evidence type="ECO:0000313" key="3">
    <source>
        <dbReference type="EMBL" id="SON91719.1"/>
    </source>
</evidence>
<accession>A0AB38E2Y5</accession>
<dbReference type="Proteomes" id="UP000234166">
    <property type="component" value="Unassembled WGS sequence"/>
</dbReference>
<dbReference type="AlphaFoldDB" id="A0AB38E2Y5"/>
<feature type="region of interest" description="Disordered" evidence="1">
    <location>
        <begin position="1"/>
        <end position="22"/>
    </location>
</feature>